<evidence type="ECO:0000313" key="1">
    <source>
        <dbReference type="EMBL" id="OGZ33110.1"/>
    </source>
</evidence>
<sequence length="102" mass="12263">MTKERWQKLSFFEQMANIGSEVERAIGWKKKQNIEYSQMAAERALALSDLTIEDLKNKKRLRELMRLREILADYFYGNNSFSSSDTLWYNYFYPFNWAARSI</sequence>
<dbReference type="Proteomes" id="UP000177725">
    <property type="component" value="Unassembled WGS sequence"/>
</dbReference>
<protein>
    <submittedName>
        <fullName evidence="1">Uncharacterized protein</fullName>
    </submittedName>
</protein>
<dbReference type="AlphaFoldDB" id="A0A1G2F671"/>
<reference evidence="1 2" key="1">
    <citation type="journal article" date="2016" name="Nat. Commun.">
        <title>Thousands of microbial genomes shed light on interconnected biogeochemical processes in an aquifer system.</title>
        <authorList>
            <person name="Anantharaman K."/>
            <person name="Brown C.T."/>
            <person name="Hug L.A."/>
            <person name="Sharon I."/>
            <person name="Castelle C.J."/>
            <person name="Probst A.J."/>
            <person name="Thomas B.C."/>
            <person name="Singh A."/>
            <person name="Wilkins M.J."/>
            <person name="Karaoz U."/>
            <person name="Brodie E.L."/>
            <person name="Williams K.H."/>
            <person name="Hubbard S.S."/>
            <person name="Banfield J.F."/>
        </authorList>
    </citation>
    <scope>NUCLEOTIDE SEQUENCE [LARGE SCALE GENOMIC DNA]</scope>
</reference>
<accession>A0A1G2F671</accession>
<organism evidence="1 2">
    <name type="scientific">Candidatus Portnoybacteria bacterium RBG_13_41_18</name>
    <dbReference type="NCBI Taxonomy" id="1801991"/>
    <lineage>
        <taxon>Bacteria</taxon>
        <taxon>Candidatus Portnoyibacteriota</taxon>
    </lineage>
</organism>
<comment type="caution">
    <text evidence="1">The sequence shown here is derived from an EMBL/GenBank/DDBJ whole genome shotgun (WGS) entry which is preliminary data.</text>
</comment>
<dbReference type="EMBL" id="MHMV01000054">
    <property type="protein sequence ID" value="OGZ33110.1"/>
    <property type="molecule type" value="Genomic_DNA"/>
</dbReference>
<gene>
    <name evidence="1" type="ORF">A2174_01080</name>
</gene>
<evidence type="ECO:0000313" key="2">
    <source>
        <dbReference type="Proteomes" id="UP000177725"/>
    </source>
</evidence>
<name>A0A1G2F671_9BACT</name>
<proteinExistence type="predicted"/>